<dbReference type="PRINTS" id="PR00301">
    <property type="entry name" value="HEATSHOCK70"/>
</dbReference>
<evidence type="ECO:0000256" key="2">
    <source>
        <dbReference type="ARBA" id="ARBA00022741"/>
    </source>
</evidence>
<dbReference type="FunFam" id="3.30.420.40:FF:000026">
    <property type="entry name" value="Heat shock protein 70"/>
    <property type="match status" value="1"/>
</dbReference>
<dbReference type="Pfam" id="PF00012">
    <property type="entry name" value="HSP70"/>
    <property type="match status" value="1"/>
</dbReference>
<dbReference type="PANTHER" id="PTHR19375">
    <property type="entry name" value="HEAT SHOCK PROTEIN 70KDA"/>
    <property type="match status" value="1"/>
</dbReference>
<dbReference type="FunFam" id="3.90.640.10:FF:000134">
    <property type="entry name" value="Heat shock cognate 71 kDa protein"/>
    <property type="match status" value="1"/>
</dbReference>
<reference evidence="7" key="1">
    <citation type="submission" date="2018-11" db="EMBL/GenBank/DDBJ databases">
        <authorList>
            <person name="Alioto T."/>
            <person name="Alioto T."/>
        </authorList>
    </citation>
    <scope>NUCLEOTIDE SEQUENCE</scope>
</reference>
<dbReference type="InterPro" id="IPR029048">
    <property type="entry name" value="HSP70_C_sf"/>
</dbReference>
<evidence type="ECO:0000256" key="6">
    <source>
        <dbReference type="SAM" id="MobiDB-lite"/>
    </source>
</evidence>
<feature type="compositionally biased region" description="Low complexity" evidence="6">
    <location>
        <begin position="584"/>
        <end position="609"/>
    </location>
</feature>
<dbReference type="Gene3D" id="3.30.30.30">
    <property type="match status" value="1"/>
</dbReference>
<dbReference type="InterPro" id="IPR013126">
    <property type="entry name" value="Hsp_70_fam"/>
</dbReference>
<dbReference type="FunFam" id="3.30.420.40:FF:000172">
    <property type="entry name" value="Heat shock 70 kDa protein"/>
    <property type="match status" value="1"/>
</dbReference>
<protein>
    <submittedName>
        <fullName evidence="7">Heat shock 70kDa protein 1/8</fullName>
    </submittedName>
</protein>
<dbReference type="FunFam" id="3.30.30.30:FF:000001">
    <property type="entry name" value="heat shock 70 kDa protein-like"/>
    <property type="match status" value="1"/>
</dbReference>
<evidence type="ECO:0000313" key="8">
    <source>
        <dbReference type="Proteomes" id="UP000596742"/>
    </source>
</evidence>
<dbReference type="EMBL" id="UYJE01008902">
    <property type="protein sequence ID" value="VDI68398.1"/>
    <property type="molecule type" value="Genomic_DNA"/>
</dbReference>
<feature type="region of interest" description="Disordered" evidence="6">
    <location>
        <begin position="578"/>
        <end position="609"/>
    </location>
</feature>
<dbReference type="PROSITE" id="PS00297">
    <property type="entry name" value="HSP70_1"/>
    <property type="match status" value="1"/>
</dbReference>
<evidence type="ECO:0000256" key="5">
    <source>
        <dbReference type="RuleBase" id="RU003322"/>
    </source>
</evidence>
<dbReference type="Proteomes" id="UP000596742">
    <property type="component" value="Unassembled WGS sequence"/>
</dbReference>
<dbReference type="Gene3D" id="1.20.1270.10">
    <property type="match status" value="1"/>
</dbReference>
<comment type="similarity">
    <text evidence="1 5">Belongs to the heat shock protein 70 family.</text>
</comment>
<gene>
    <name evidence="7" type="ORF">MGAL_10B021844</name>
</gene>
<dbReference type="GO" id="GO:0005524">
    <property type="term" value="F:ATP binding"/>
    <property type="evidence" value="ECO:0007669"/>
    <property type="project" value="UniProtKB-KW"/>
</dbReference>
<evidence type="ECO:0000313" key="7">
    <source>
        <dbReference type="EMBL" id="VDI68398.1"/>
    </source>
</evidence>
<dbReference type="GO" id="GO:0140662">
    <property type="term" value="F:ATP-dependent protein folding chaperone"/>
    <property type="evidence" value="ECO:0007669"/>
    <property type="project" value="InterPro"/>
</dbReference>
<sequence>MAGKGPAIGIDLGTTYSCVGVFQHGKVDIIANDQGNRTTPSYVAFTDTERLVGDAAKNQVALNATNTIFDAKRLIGRNFSDSTVQSDIKHWPFKVINSGGKPKLQAEHKGETKTFTPEEISSMVLVKMKETAEAYLGQKVKMPSSQLATKDAGFIAGLNVLRIINEPTAAALAYGLDKNLSGEKNTKGSLFEVRSTAGDTHLGGEDFDNRMVNHFVNEFKRKCGKDISGNNRALRRLRTACEKAKRTLSSSTEANVEIDSLFEGTDFYTKITRARFEELCSDLFRTTLEPVEKALRDAKLDKSSIQEIVLVGGSTRIPKIQKMLSEFMNGKELNKSVNPDEAVAYGAAVQAAILSGDRSDTIKDVLLVDVAPLSLGIETAGGVMAKLIDRNTKIPTKASQIFTTYSDNQPAVSIQVFEGERAMTKDNNHLGKFDLTGIPPAPRGVPKIEVEFDIDANGLLNVSAKDQSSGNSKKITITNDRGRLSKEDIDRMVSDAEKYKEEDEKQTQRITSRNQLENYIFSVKQAIGDSGDKLSTQDKEDLGKACEESLKWLDNNSLAEKEEYDDKMKELEKVCTPVMSKLHGGAQNGQSNSTGGQSTSNGPTVEEVD</sequence>
<keyword evidence="4 7" id="KW-0346">Stress response</keyword>
<dbReference type="FunFam" id="2.60.34.10:FF:000002">
    <property type="entry name" value="Heat shock 70 kDa"/>
    <property type="match status" value="1"/>
</dbReference>
<dbReference type="NCBIfam" id="NF001413">
    <property type="entry name" value="PRK00290.1"/>
    <property type="match status" value="1"/>
</dbReference>
<dbReference type="PROSITE" id="PS01036">
    <property type="entry name" value="HSP70_3"/>
    <property type="match status" value="1"/>
</dbReference>
<name>A0A8B6GSC7_MYTGA</name>
<keyword evidence="2 5" id="KW-0547">Nucleotide-binding</keyword>
<dbReference type="InterPro" id="IPR029047">
    <property type="entry name" value="HSP70_peptide-bd_sf"/>
</dbReference>
<dbReference type="InterPro" id="IPR043129">
    <property type="entry name" value="ATPase_NBD"/>
</dbReference>
<dbReference type="OrthoDB" id="2401965at2759"/>
<keyword evidence="3 5" id="KW-0067">ATP-binding</keyword>
<dbReference type="InterPro" id="IPR018181">
    <property type="entry name" value="Heat_shock_70_CS"/>
</dbReference>
<evidence type="ECO:0000256" key="1">
    <source>
        <dbReference type="ARBA" id="ARBA00007381"/>
    </source>
</evidence>
<evidence type="ECO:0000256" key="3">
    <source>
        <dbReference type="ARBA" id="ARBA00022840"/>
    </source>
</evidence>
<keyword evidence="8" id="KW-1185">Reference proteome</keyword>
<accession>A0A8B6GSC7</accession>
<dbReference type="SUPFAM" id="SSF100920">
    <property type="entry name" value="Heat shock protein 70kD (HSP70), peptide-binding domain"/>
    <property type="match status" value="1"/>
</dbReference>
<evidence type="ECO:0000256" key="4">
    <source>
        <dbReference type="ARBA" id="ARBA00023016"/>
    </source>
</evidence>
<dbReference type="AlphaFoldDB" id="A0A8B6GSC7"/>
<comment type="caution">
    <text evidence="7">The sequence shown here is derived from an EMBL/GenBank/DDBJ whole genome shotgun (WGS) entry which is preliminary data.</text>
</comment>
<dbReference type="Gene3D" id="3.90.640.10">
    <property type="entry name" value="Actin, Chain A, domain 4"/>
    <property type="match status" value="1"/>
</dbReference>
<dbReference type="FunFam" id="1.20.1270.10:FF:000024">
    <property type="entry name" value="Heat shock protein 70"/>
    <property type="match status" value="1"/>
</dbReference>
<dbReference type="SUPFAM" id="SSF53067">
    <property type="entry name" value="Actin-like ATPase domain"/>
    <property type="match status" value="2"/>
</dbReference>
<dbReference type="SUPFAM" id="SSF100934">
    <property type="entry name" value="Heat shock protein 70kD (HSP70), C-terminal subdomain"/>
    <property type="match status" value="1"/>
</dbReference>
<proteinExistence type="inferred from homology"/>
<dbReference type="Gene3D" id="2.60.34.10">
    <property type="entry name" value="Substrate Binding Domain Of DNAk, Chain A, domain 1"/>
    <property type="match status" value="1"/>
</dbReference>
<organism evidence="7 8">
    <name type="scientific">Mytilus galloprovincialis</name>
    <name type="common">Mediterranean mussel</name>
    <dbReference type="NCBI Taxonomy" id="29158"/>
    <lineage>
        <taxon>Eukaryota</taxon>
        <taxon>Metazoa</taxon>
        <taxon>Spiralia</taxon>
        <taxon>Lophotrochozoa</taxon>
        <taxon>Mollusca</taxon>
        <taxon>Bivalvia</taxon>
        <taxon>Autobranchia</taxon>
        <taxon>Pteriomorphia</taxon>
        <taxon>Mytilida</taxon>
        <taxon>Mytiloidea</taxon>
        <taxon>Mytilidae</taxon>
        <taxon>Mytilinae</taxon>
        <taxon>Mytilus</taxon>
    </lineage>
</organism>
<dbReference type="Gene3D" id="3.30.420.40">
    <property type="match status" value="3"/>
</dbReference>